<comment type="caution">
    <text evidence="2">The sequence shown here is derived from an EMBL/GenBank/DDBJ whole genome shotgun (WGS) entry which is preliminary data.</text>
</comment>
<dbReference type="Pfam" id="PF19266">
    <property type="entry name" value="CIS_tube"/>
    <property type="match status" value="1"/>
</dbReference>
<reference evidence="2 3" key="1">
    <citation type="submission" date="2024-03" db="EMBL/GenBank/DDBJ databases">
        <title>Novel species of the genus Variovorax.</title>
        <authorList>
            <person name="Liu Q."/>
            <person name="Xin Y.-H."/>
        </authorList>
    </citation>
    <scope>NUCLEOTIDE SEQUENCE [LARGE SCALE GENOMIC DNA]</scope>
    <source>
        <strain evidence="2 3">KACC 18900</strain>
    </source>
</reference>
<evidence type="ECO:0000313" key="2">
    <source>
        <dbReference type="EMBL" id="MEJ8850968.1"/>
    </source>
</evidence>
<dbReference type="RefSeq" id="WP_340346458.1">
    <property type="nucleotide sequence ID" value="NZ_JBBKZT010000018.1"/>
</dbReference>
<dbReference type="EMBL" id="JBBKZT010000018">
    <property type="protein sequence ID" value="MEJ8850968.1"/>
    <property type="molecule type" value="Genomic_DNA"/>
</dbReference>
<proteinExistence type="predicted"/>
<sequence length="382" mass="37023">MALQPTDRAVTLAHFKIDGGDDITVHFNPASLQYSVSNTMGEAKGPNKKQYVANSSAKLTMDLVFDTTHNGQDVRELSDRMARLMKPDGPKGKQVPPKVTFSWGTYEFTGMVEQYKETLDYFSPEGVPLRCGINLTLASQDKVFADQKHAPAASVDAAPTNAPPVMVPAGNSPGSPNPASVANQLGQPRAARDIASANGSASLRFADGGTLAVGGAGVTLNAAAAFSTGASASAGFGIGMGAGAGVGASAGAGFGLSAGAGAGAGFGLGANAGAGAGASTGIGFSASASASASSGSSLSLGTASNGAFAGLRVDMPPAPSLSLNTSNAALSLTAGASIGASAGISAGASIGVGGQAAAGGGAGLVAQVDIPSGLRASINFEG</sequence>
<evidence type="ECO:0000259" key="1">
    <source>
        <dbReference type="Pfam" id="PF19266"/>
    </source>
</evidence>
<name>A0ABU8WTU4_9BURK</name>
<gene>
    <name evidence="2" type="ORF">WKW82_30305</name>
</gene>
<feature type="domain" description="Contractile injection system tube protein N-terminal" evidence="1">
    <location>
        <begin position="18"/>
        <end position="141"/>
    </location>
</feature>
<protein>
    <recommendedName>
        <fullName evidence="1">Contractile injection system tube protein N-terminal domain-containing protein</fullName>
    </recommendedName>
</protein>
<organism evidence="2 3">
    <name type="scientific">Variovorax rhizosphaerae</name>
    <dbReference type="NCBI Taxonomy" id="1836200"/>
    <lineage>
        <taxon>Bacteria</taxon>
        <taxon>Pseudomonadati</taxon>
        <taxon>Pseudomonadota</taxon>
        <taxon>Betaproteobacteria</taxon>
        <taxon>Burkholderiales</taxon>
        <taxon>Comamonadaceae</taxon>
        <taxon>Variovorax</taxon>
    </lineage>
</organism>
<dbReference type="InterPro" id="IPR045361">
    <property type="entry name" value="CIS_tube_prot_N"/>
</dbReference>
<evidence type="ECO:0000313" key="3">
    <source>
        <dbReference type="Proteomes" id="UP001385892"/>
    </source>
</evidence>
<dbReference type="Proteomes" id="UP001385892">
    <property type="component" value="Unassembled WGS sequence"/>
</dbReference>
<keyword evidence="3" id="KW-1185">Reference proteome</keyword>
<accession>A0ABU8WTU4</accession>